<dbReference type="GO" id="GO:0012505">
    <property type="term" value="C:endomembrane system"/>
    <property type="evidence" value="ECO:0007669"/>
    <property type="project" value="UniProtKB-SubCell"/>
</dbReference>
<evidence type="ECO:0000256" key="9">
    <source>
        <dbReference type="SAM" id="Phobius"/>
    </source>
</evidence>
<comment type="subcellular location">
    <subcellularLocation>
        <location evidence="1">Endomembrane system</location>
        <topology evidence="1">Multi-pass membrane protein</topology>
    </subcellularLocation>
</comment>
<proteinExistence type="inferred from homology"/>
<accession>A0A7H8QLJ9</accession>
<dbReference type="OrthoDB" id="1699231at2759"/>
<feature type="transmembrane region" description="Helical" evidence="9">
    <location>
        <begin position="126"/>
        <end position="145"/>
    </location>
</feature>
<dbReference type="InterPro" id="IPR004837">
    <property type="entry name" value="NaCa_Exmemb"/>
</dbReference>
<evidence type="ECO:0000256" key="5">
    <source>
        <dbReference type="ARBA" id="ARBA00022989"/>
    </source>
</evidence>
<dbReference type="GeneID" id="55988988"/>
<feature type="compositionally biased region" description="Basic and acidic residues" evidence="8">
    <location>
        <begin position="1"/>
        <end position="10"/>
    </location>
</feature>
<feature type="domain" description="Sodium/calcium exchanger membrane region" evidence="10">
    <location>
        <begin position="125"/>
        <end position="278"/>
    </location>
</feature>
<dbReference type="RefSeq" id="XP_035340570.1">
    <property type="nucleotide sequence ID" value="XM_035484677.1"/>
</dbReference>
<feature type="transmembrane region" description="Helical" evidence="9">
    <location>
        <begin position="521"/>
        <end position="540"/>
    </location>
</feature>
<keyword evidence="6" id="KW-0406">Ion transport</keyword>
<evidence type="ECO:0000256" key="1">
    <source>
        <dbReference type="ARBA" id="ARBA00004127"/>
    </source>
</evidence>
<dbReference type="EMBL" id="CP055898">
    <property type="protein sequence ID" value="QKX54391.1"/>
    <property type="molecule type" value="Genomic_DNA"/>
</dbReference>
<organism evidence="11 12">
    <name type="scientific">Talaromyces rugulosus</name>
    <name type="common">Penicillium rugulosum</name>
    <dbReference type="NCBI Taxonomy" id="121627"/>
    <lineage>
        <taxon>Eukaryota</taxon>
        <taxon>Fungi</taxon>
        <taxon>Dikarya</taxon>
        <taxon>Ascomycota</taxon>
        <taxon>Pezizomycotina</taxon>
        <taxon>Eurotiomycetes</taxon>
        <taxon>Eurotiomycetidae</taxon>
        <taxon>Eurotiales</taxon>
        <taxon>Trichocomaceae</taxon>
        <taxon>Talaromyces</taxon>
        <taxon>Talaromyces sect. Islandici</taxon>
    </lineage>
</organism>
<dbReference type="KEGG" id="trg:TRUGW13939_01477"/>
<dbReference type="GO" id="GO:0000329">
    <property type="term" value="C:fungal-type vacuole membrane"/>
    <property type="evidence" value="ECO:0007669"/>
    <property type="project" value="TreeGrafter"/>
</dbReference>
<comment type="similarity">
    <text evidence="2">Belongs to the Ca(2+):cation antiporter (CaCA) (TC 2.A.19) family.</text>
</comment>
<feature type="transmembrane region" description="Helical" evidence="9">
    <location>
        <begin position="157"/>
        <end position="177"/>
    </location>
</feature>
<evidence type="ECO:0000256" key="8">
    <source>
        <dbReference type="SAM" id="MobiDB-lite"/>
    </source>
</evidence>
<evidence type="ECO:0000313" key="11">
    <source>
        <dbReference type="EMBL" id="QKX54391.1"/>
    </source>
</evidence>
<keyword evidence="5 9" id="KW-1133">Transmembrane helix</keyword>
<dbReference type="Proteomes" id="UP000509510">
    <property type="component" value="Chromosome I"/>
</dbReference>
<name>A0A7H8QLJ9_TALRU</name>
<evidence type="ECO:0000256" key="4">
    <source>
        <dbReference type="ARBA" id="ARBA00022692"/>
    </source>
</evidence>
<feature type="compositionally biased region" description="Basic residues" evidence="8">
    <location>
        <begin position="33"/>
        <end position="43"/>
    </location>
</feature>
<feature type="transmembrane region" description="Helical" evidence="9">
    <location>
        <begin position="189"/>
        <end position="212"/>
    </location>
</feature>
<feature type="domain" description="Sodium/calcium exchanger membrane region" evidence="10">
    <location>
        <begin position="395"/>
        <end position="533"/>
    </location>
</feature>
<feature type="transmembrane region" description="Helical" evidence="9">
    <location>
        <begin position="459"/>
        <end position="486"/>
    </location>
</feature>
<dbReference type="Gene3D" id="1.20.1420.30">
    <property type="entry name" value="NCX, central ion-binding region"/>
    <property type="match status" value="2"/>
</dbReference>
<feature type="transmembrane region" description="Helical" evidence="9">
    <location>
        <begin position="258"/>
        <end position="276"/>
    </location>
</feature>
<feature type="region of interest" description="Disordered" evidence="8">
    <location>
        <begin position="284"/>
        <end position="312"/>
    </location>
</feature>
<feature type="transmembrane region" description="Helical" evidence="9">
    <location>
        <begin position="429"/>
        <end position="452"/>
    </location>
</feature>
<dbReference type="PANTHER" id="PTHR31503:SF22">
    <property type="entry name" value="VACUOLAR CALCIUM ION TRANSPORTER"/>
    <property type="match status" value="1"/>
</dbReference>
<evidence type="ECO:0000313" key="12">
    <source>
        <dbReference type="Proteomes" id="UP000509510"/>
    </source>
</evidence>
<reference evidence="12" key="1">
    <citation type="submission" date="2020-06" db="EMBL/GenBank/DDBJ databases">
        <title>A chromosome-scale genome assembly of Talaromyces rugulosus W13939.</title>
        <authorList>
            <person name="Wang B."/>
            <person name="Guo L."/>
            <person name="Ye K."/>
            <person name="Wang L."/>
        </authorList>
    </citation>
    <scope>NUCLEOTIDE SEQUENCE [LARGE SCALE GENOMIC DNA]</scope>
    <source>
        <strain evidence="12">W13939</strain>
    </source>
</reference>
<evidence type="ECO:0000256" key="3">
    <source>
        <dbReference type="ARBA" id="ARBA00022448"/>
    </source>
</evidence>
<gene>
    <name evidence="11" type="ORF">TRUGW13939_01477</name>
</gene>
<keyword evidence="4 9" id="KW-0812">Transmembrane</keyword>
<sequence>MESSEARIESDTPGEPLIARNSEDAQASDQHSRTFRHHNGYKSRQQHRGFFSQIRGLVTNAADNSYQYVSPEEQYEPSFRDQNLQPSPRPLKWILQTVASNMKLVLSLTIVPVALVIGVMKIHPAAAFSLNLAAVIPLSVALTIATESLARDLGPTAGALLNISCGNLAEIIILTALSEGHVRIVQASLLGSLLVNLLLVLGLSLVVAGLAYKEQTYDDTSAQLFIGQLNLTVFSFILPTAFYGAMSKVHDADNASLAFSRAVSVILLIVYGFYLVMHLKSHDSRPDDLLEKGGNDQDGLERASEDGVELPSLSRSGHRVRWKSNSYSGPAPFDYRQMLVKPAASPFSHVRHSFDHDRQWAPNASYTNDNLDNNSNEDGEQLPVHSSSWLSRSCAIAVLCASTFVIGICADTVVASFRTLNERGTLRESFVGLIILPVAGNIAEVITSAMVASKGEIDLAINVAVGSAIQIGVLVTPLTVLAGWAMRKDMSLHFNGFETVAIVAASLMVSFLLVRGKANHFEGVVLIAAYAAVSIGALLLPDSP</sequence>
<feature type="transmembrane region" description="Helical" evidence="9">
    <location>
        <begin position="492"/>
        <end position="514"/>
    </location>
</feature>
<dbReference type="GO" id="GO:0015369">
    <property type="term" value="F:calcium:proton antiporter activity"/>
    <property type="evidence" value="ECO:0007669"/>
    <property type="project" value="TreeGrafter"/>
</dbReference>
<keyword evidence="7 9" id="KW-0472">Membrane</keyword>
<protein>
    <recommendedName>
        <fullName evidence="10">Sodium/calcium exchanger membrane region domain-containing protein</fullName>
    </recommendedName>
</protein>
<keyword evidence="12" id="KW-1185">Reference proteome</keyword>
<feature type="transmembrane region" description="Helical" evidence="9">
    <location>
        <begin position="224"/>
        <end position="246"/>
    </location>
</feature>
<evidence type="ECO:0000256" key="6">
    <source>
        <dbReference type="ARBA" id="ARBA00023065"/>
    </source>
</evidence>
<evidence type="ECO:0000256" key="2">
    <source>
        <dbReference type="ARBA" id="ARBA00008170"/>
    </source>
</evidence>
<keyword evidence="3" id="KW-0813">Transport</keyword>
<dbReference type="InterPro" id="IPR004713">
    <property type="entry name" value="CaH_exchang"/>
</dbReference>
<feature type="transmembrane region" description="Helical" evidence="9">
    <location>
        <begin position="102"/>
        <end position="120"/>
    </location>
</feature>
<evidence type="ECO:0000256" key="7">
    <source>
        <dbReference type="ARBA" id="ARBA00023136"/>
    </source>
</evidence>
<feature type="transmembrane region" description="Helical" evidence="9">
    <location>
        <begin position="394"/>
        <end position="417"/>
    </location>
</feature>
<feature type="region of interest" description="Disordered" evidence="8">
    <location>
        <begin position="1"/>
        <end position="43"/>
    </location>
</feature>
<dbReference type="Pfam" id="PF01699">
    <property type="entry name" value="Na_Ca_ex"/>
    <property type="match status" value="2"/>
</dbReference>
<feature type="compositionally biased region" description="Basic and acidic residues" evidence="8">
    <location>
        <begin position="284"/>
        <end position="305"/>
    </location>
</feature>
<dbReference type="AlphaFoldDB" id="A0A7H8QLJ9"/>
<dbReference type="GO" id="GO:0006874">
    <property type="term" value="P:intracellular calcium ion homeostasis"/>
    <property type="evidence" value="ECO:0007669"/>
    <property type="project" value="TreeGrafter"/>
</dbReference>
<dbReference type="PANTHER" id="PTHR31503">
    <property type="entry name" value="VACUOLAR CALCIUM ION TRANSPORTER"/>
    <property type="match status" value="1"/>
</dbReference>
<evidence type="ECO:0000259" key="10">
    <source>
        <dbReference type="Pfam" id="PF01699"/>
    </source>
</evidence>
<dbReference type="InterPro" id="IPR044880">
    <property type="entry name" value="NCX_ion-bd_dom_sf"/>
</dbReference>